<reference evidence="3" key="3">
    <citation type="submission" date="2011-05" db="EMBL/GenBank/DDBJ databases">
        <title>Complete sequence of Methylomonas methanica MC09.</title>
        <authorList>
            <consortium name="US DOE Joint Genome Institute"/>
            <person name="Lucas S."/>
            <person name="Han J."/>
            <person name="Lapidus A."/>
            <person name="Cheng J.-F."/>
            <person name="Goodwin L."/>
            <person name="Pitluck S."/>
            <person name="Peters L."/>
            <person name="Mikhailova N."/>
            <person name="Teshima H."/>
            <person name="Han C."/>
            <person name="Tapia R."/>
            <person name="Land M."/>
            <person name="Hauser L."/>
            <person name="Kyrpides N."/>
            <person name="Ivanova N."/>
            <person name="Pagani I."/>
            <person name="Stein L."/>
            <person name="Woyke T."/>
        </authorList>
    </citation>
    <scope>NUCLEOTIDE SEQUENCE [LARGE SCALE GENOMIC DNA]</scope>
    <source>
        <strain evidence="3">MC09</strain>
    </source>
</reference>
<evidence type="ECO:0000313" key="3">
    <source>
        <dbReference type="Proteomes" id="UP000008888"/>
    </source>
</evidence>
<evidence type="ECO:0000259" key="1">
    <source>
        <dbReference type="Pfam" id="PF18602"/>
    </source>
</evidence>
<keyword evidence="3" id="KW-1185">Reference proteome</keyword>
<dbReference type="Pfam" id="PF18602">
    <property type="entry name" value="Rap1a"/>
    <property type="match status" value="1"/>
</dbReference>
<dbReference type="eggNOG" id="ENOG502ZEY9">
    <property type="taxonomic scope" value="Bacteria"/>
</dbReference>
<dbReference type="AlphaFoldDB" id="G0A7S1"/>
<feature type="domain" description="Rap1a immunity protein" evidence="1">
    <location>
        <begin position="30"/>
        <end position="105"/>
    </location>
</feature>
<name>G0A7S1_METMM</name>
<dbReference type="Proteomes" id="UP000008888">
    <property type="component" value="Chromosome"/>
</dbReference>
<dbReference type="EMBL" id="CP002738">
    <property type="protein sequence ID" value="AEG01914.1"/>
    <property type="molecule type" value="Genomic_DNA"/>
</dbReference>
<accession>G0A7S1</accession>
<dbReference type="KEGG" id="mmt:Metme_3549"/>
<dbReference type="InterPro" id="IPR041238">
    <property type="entry name" value="Rap1a"/>
</dbReference>
<organism evidence="2 3">
    <name type="scientific">Methylomonas methanica (strain DSM 25384 / MC09)</name>
    <dbReference type="NCBI Taxonomy" id="857087"/>
    <lineage>
        <taxon>Bacteria</taxon>
        <taxon>Pseudomonadati</taxon>
        <taxon>Pseudomonadota</taxon>
        <taxon>Gammaproteobacteria</taxon>
        <taxon>Methylococcales</taxon>
        <taxon>Methylococcaceae</taxon>
        <taxon>Methylomonas</taxon>
    </lineage>
</organism>
<gene>
    <name evidence="2" type="ordered locus">Metme_3549</name>
</gene>
<protein>
    <recommendedName>
        <fullName evidence="1">Rap1a immunity protein domain-containing protein</fullName>
    </recommendedName>
</protein>
<evidence type="ECO:0000313" key="2">
    <source>
        <dbReference type="EMBL" id="AEG01914.1"/>
    </source>
</evidence>
<reference evidence="2 3" key="1">
    <citation type="journal article" date="2011" name="J. Bacteriol.">
        <title>Complete Genome Sequence of the Aerobic Marine Methanotroph Methylomonas methanica MC09.</title>
        <authorList>
            <person name="Boden R."/>
            <person name="Cunliffe M."/>
            <person name="Scanlan J."/>
            <person name="Moussard H."/>
            <person name="Kits K.D."/>
            <person name="Klotz M.G."/>
            <person name="Jetten M.S."/>
            <person name="Vuilleumier S."/>
            <person name="Han J."/>
            <person name="Peters L."/>
            <person name="Mikhailova N."/>
            <person name="Teshima H."/>
            <person name="Tapia R."/>
            <person name="Kyrpides N."/>
            <person name="Ivanova N."/>
            <person name="Pagani I."/>
            <person name="Cheng J.F."/>
            <person name="Goodwin L."/>
            <person name="Han C."/>
            <person name="Hauser L."/>
            <person name="Land M.L."/>
            <person name="Lapidus A."/>
            <person name="Lucas S."/>
            <person name="Pitluck S."/>
            <person name="Woyke T."/>
            <person name="Stein L."/>
            <person name="Murrell J.C."/>
        </authorList>
    </citation>
    <scope>NUCLEOTIDE SEQUENCE [LARGE SCALE GENOMIC DNA]</scope>
    <source>
        <strain evidence="2 3">MC09</strain>
    </source>
</reference>
<dbReference type="Gene3D" id="1.10.890.40">
    <property type="match status" value="1"/>
</dbReference>
<sequence length="108" mass="11795">MLALTGFLQPCFAYKGDELKKFALEDKKLAASAPAADSYYAGVYGGYVNGVSNLLQALKITCAPDDVTIGQVKDVVFNYMNAHPELLHLEGISIVTRAINEVWPCRIK</sequence>
<dbReference type="RefSeq" id="WP_013820136.1">
    <property type="nucleotide sequence ID" value="NC_015572.1"/>
</dbReference>
<dbReference type="HOGENOM" id="CLU_2142949_0_0_6"/>
<reference key="2">
    <citation type="submission" date="2011-05" db="EMBL/GenBank/DDBJ databases">
        <title>Complete genome sequence of the aerobic marine methanotroph Methylomonas methanica MC09.</title>
        <authorList>
            <person name="Boden R."/>
            <person name="Cunliffe M."/>
            <person name="Scanlan J."/>
            <person name="Moussard H."/>
            <person name="Kits K.D."/>
            <person name="Klotz M."/>
            <person name="Jetten M."/>
            <person name="Vuilleumier S."/>
            <person name="Han J."/>
            <person name="Peters L."/>
            <person name="Mikhailova N."/>
            <person name="Teshima H."/>
            <person name="Tapia R."/>
            <person name="Kyrpides N."/>
            <person name="Ivanova N."/>
            <person name="Pagani I."/>
            <person name="Cheng J.-F."/>
            <person name="Goodwin L."/>
            <person name="Han C."/>
            <person name="Hauser L."/>
            <person name="Land M."/>
            <person name="Lapidus A."/>
            <person name="Lucas S."/>
            <person name="Pitluck S."/>
            <person name="Woyke T."/>
            <person name="Stein L.Y."/>
            <person name="Murrell C."/>
        </authorList>
    </citation>
    <scope>NUCLEOTIDE SEQUENCE</scope>
    <source>
        <strain>MC09</strain>
    </source>
</reference>
<proteinExistence type="predicted"/>